<dbReference type="Proteomes" id="UP000479190">
    <property type="component" value="Unassembled WGS sequence"/>
</dbReference>
<keyword evidence="7" id="KW-1185">Reference proteome</keyword>
<proteinExistence type="predicted"/>
<evidence type="ECO:0000259" key="5">
    <source>
        <dbReference type="Pfam" id="PF08675"/>
    </source>
</evidence>
<organism evidence="6 7">
    <name type="scientific">Trichogramma brassicae</name>
    <dbReference type="NCBI Taxonomy" id="86971"/>
    <lineage>
        <taxon>Eukaryota</taxon>
        <taxon>Metazoa</taxon>
        <taxon>Ecdysozoa</taxon>
        <taxon>Arthropoda</taxon>
        <taxon>Hexapoda</taxon>
        <taxon>Insecta</taxon>
        <taxon>Pterygota</taxon>
        <taxon>Neoptera</taxon>
        <taxon>Endopterygota</taxon>
        <taxon>Hymenoptera</taxon>
        <taxon>Apocrita</taxon>
        <taxon>Proctotrupomorpha</taxon>
        <taxon>Chalcidoidea</taxon>
        <taxon>Trichogrammatidae</taxon>
        <taxon>Trichogramma</taxon>
    </lineage>
</organism>
<feature type="compositionally biased region" description="Acidic residues" evidence="4">
    <location>
        <begin position="231"/>
        <end position="248"/>
    </location>
</feature>
<accession>A0A6H5J2M6</accession>
<dbReference type="PROSITE" id="PS50297">
    <property type="entry name" value="ANK_REP_REGION"/>
    <property type="match status" value="2"/>
</dbReference>
<feature type="repeat" description="ANK" evidence="3">
    <location>
        <begin position="506"/>
        <end position="533"/>
    </location>
</feature>
<feature type="region of interest" description="Disordered" evidence="4">
    <location>
        <begin position="120"/>
        <end position="163"/>
    </location>
</feature>
<keyword evidence="2 3" id="KW-0040">ANK repeat</keyword>
<dbReference type="Gene3D" id="3.30.70.330">
    <property type="match status" value="1"/>
</dbReference>
<dbReference type="GO" id="GO:0005737">
    <property type="term" value="C:cytoplasm"/>
    <property type="evidence" value="ECO:0007669"/>
    <property type="project" value="InterPro"/>
</dbReference>
<dbReference type="GO" id="GO:0004535">
    <property type="term" value="F:poly(A)-specific ribonuclease activity"/>
    <property type="evidence" value="ECO:0007669"/>
    <property type="project" value="InterPro"/>
</dbReference>
<evidence type="ECO:0000256" key="3">
    <source>
        <dbReference type="PROSITE-ProRule" id="PRU00023"/>
    </source>
</evidence>
<evidence type="ECO:0000313" key="7">
    <source>
        <dbReference type="Proteomes" id="UP000479190"/>
    </source>
</evidence>
<evidence type="ECO:0000313" key="6">
    <source>
        <dbReference type="EMBL" id="CAB0042595.1"/>
    </source>
</evidence>
<sequence length="724" mass="81065">IGIGTQGLGIQETSTEHRFSDGEATEFVFARADAVELSLFNRRAIQTYTSMNRSVQAKTVIHNYTANPCRDHIFHVTFPKQWRINDLTQLFNPYALCREESIVSSHFANFYRLLRDGESSPTKVEAGQGEGANDVDADEAAPLHPSTAGATKTQQQSNEGWEVASGNHENTTQLEAGNYSKVKAKSRGSVAEEFSLVRKVRLKSWPARASNAQPPSLAASTRYTLLSDLAGSDENDDADDNDDDDEQLPAETKAASWTRSSPKKALARGPGSPRRRSVAASAAAAAAACRQSSKRLQNAKRFKKRPKISCFIAPIADFSHVSSGSNTHESSDQASASFASDFGKICFGERQALGESSDWRRSRRCYLDACAKQCYRSDATASFTRPAFRYLYLWSTKQQLSNVYQPYVHTEKSRANFNDEVHQLLRVNDRDHLGRIPLHEVLLHSHKHVAESLLRSGADPNMANADGSTPLHFICKRSDDDGLAKLFFEVNAEIGRVVQVDAVDNLGRTPLQWAVANLLPDTVDVILDHGADLCNFVYPTQSFFEECYEAKYLWNRSKLKIAISTPLIVENLENRGYKLDLSDVLTIMKLFAKYNLFPQSQYKTEEYLRGNKKFVSIANEQVVSPNLSLYDLVCLGSEEAAKQVSIINMLCFARSNQFGRECYRSEIDTFLGEVIAGRFCRRWAPEFFVKLLRHRLPILCCDVIIKNLESKDLWHICLAAMSEN</sequence>
<dbReference type="GO" id="GO:0005634">
    <property type="term" value="C:nucleus"/>
    <property type="evidence" value="ECO:0007669"/>
    <property type="project" value="InterPro"/>
</dbReference>
<dbReference type="GO" id="GO:0046872">
    <property type="term" value="F:metal ion binding"/>
    <property type="evidence" value="ECO:0007669"/>
    <property type="project" value="InterPro"/>
</dbReference>
<dbReference type="GO" id="GO:0003723">
    <property type="term" value="F:RNA binding"/>
    <property type="evidence" value="ECO:0007669"/>
    <property type="project" value="InterPro"/>
</dbReference>
<dbReference type="InterPro" id="IPR014789">
    <property type="entry name" value="PolyA-riboNase_RNA-binding"/>
</dbReference>
<keyword evidence="1" id="KW-0677">Repeat</keyword>
<reference evidence="6 7" key="1">
    <citation type="submission" date="2020-02" db="EMBL/GenBank/DDBJ databases">
        <authorList>
            <person name="Ferguson B K."/>
        </authorList>
    </citation>
    <scope>NUCLEOTIDE SEQUENCE [LARGE SCALE GENOMIC DNA]</scope>
</reference>
<dbReference type="OrthoDB" id="10251692at2759"/>
<dbReference type="GO" id="GO:0000976">
    <property type="term" value="F:transcription cis-regulatory region binding"/>
    <property type="evidence" value="ECO:0007669"/>
    <property type="project" value="TreeGrafter"/>
</dbReference>
<dbReference type="Pfam" id="PF08675">
    <property type="entry name" value="RNA_bind"/>
    <property type="match status" value="1"/>
</dbReference>
<dbReference type="GO" id="GO:0045944">
    <property type="term" value="P:positive regulation of transcription by RNA polymerase II"/>
    <property type="evidence" value="ECO:0007669"/>
    <property type="project" value="TreeGrafter"/>
</dbReference>
<name>A0A6H5J2M6_9HYME</name>
<dbReference type="PROSITE" id="PS50088">
    <property type="entry name" value="ANK_REPEAT"/>
    <property type="match status" value="2"/>
</dbReference>
<dbReference type="Gene3D" id="1.25.40.20">
    <property type="entry name" value="Ankyrin repeat-containing domain"/>
    <property type="match status" value="1"/>
</dbReference>
<dbReference type="InterPro" id="IPR036770">
    <property type="entry name" value="Ankyrin_rpt-contain_sf"/>
</dbReference>
<evidence type="ECO:0000256" key="4">
    <source>
        <dbReference type="SAM" id="MobiDB-lite"/>
    </source>
</evidence>
<dbReference type="InterPro" id="IPR002110">
    <property type="entry name" value="Ankyrin_rpt"/>
</dbReference>
<dbReference type="GO" id="GO:0006402">
    <property type="term" value="P:mRNA catabolic process"/>
    <property type="evidence" value="ECO:0007669"/>
    <property type="project" value="InterPro"/>
</dbReference>
<protein>
    <recommendedName>
        <fullName evidence="5">Poly(A)-specific ribonuclease RNA-binding domain-containing protein</fullName>
    </recommendedName>
</protein>
<dbReference type="PANTHER" id="PTHR24193:SF121">
    <property type="entry name" value="ADA2A-CONTAINING COMPLEX COMPONENT 3, ISOFORM D"/>
    <property type="match status" value="1"/>
</dbReference>
<dbReference type="EMBL" id="CADCXV010001210">
    <property type="protein sequence ID" value="CAB0042595.1"/>
    <property type="molecule type" value="Genomic_DNA"/>
</dbReference>
<evidence type="ECO:0000256" key="1">
    <source>
        <dbReference type="ARBA" id="ARBA00022737"/>
    </source>
</evidence>
<feature type="domain" description="Poly(A)-specific ribonuclease RNA-binding" evidence="5">
    <location>
        <begin position="67"/>
        <end position="95"/>
    </location>
</feature>
<feature type="compositionally biased region" description="Polar residues" evidence="4">
    <location>
        <begin position="148"/>
        <end position="159"/>
    </location>
</feature>
<dbReference type="PANTHER" id="PTHR24193">
    <property type="entry name" value="ANKYRIN REPEAT PROTEIN"/>
    <property type="match status" value="1"/>
</dbReference>
<gene>
    <name evidence="6" type="ORF">TBRA_LOCUS14208</name>
</gene>
<evidence type="ECO:0000256" key="2">
    <source>
        <dbReference type="ARBA" id="ARBA00023043"/>
    </source>
</evidence>
<dbReference type="InterPro" id="IPR012677">
    <property type="entry name" value="Nucleotide-bd_a/b_plait_sf"/>
</dbReference>
<dbReference type="Pfam" id="PF12796">
    <property type="entry name" value="Ank_2"/>
    <property type="match status" value="1"/>
</dbReference>
<dbReference type="SMART" id="SM00248">
    <property type="entry name" value="ANK"/>
    <property type="match status" value="3"/>
</dbReference>
<feature type="non-terminal residue" evidence="6">
    <location>
        <position position="1"/>
    </location>
</feature>
<dbReference type="AlphaFoldDB" id="A0A6H5J2M6"/>
<dbReference type="SUPFAM" id="SSF48403">
    <property type="entry name" value="Ankyrin repeat"/>
    <property type="match status" value="1"/>
</dbReference>
<dbReference type="InterPro" id="IPR050663">
    <property type="entry name" value="Ankyrin-SOCS_Box"/>
</dbReference>
<feature type="region of interest" description="Disordered" evidence="4">
    <location>
        <begin position="230"/>
        <end position="279"/>
    </location>
</feature>
<feature type="repeat" description="ANK" evidence="3">
    <location>
        <begin position="433"/>
        <end position="465"/>
    </location>
</feature>